<protein>
    <submittedName>
        <fullName evidence="2">Uncharacterized protein</fullName>
    </submittedName>
</protein>
<dbReference type="Proteomes" id="UP000324748">
    <property type="component" value="Unassembled WGS sequence"/>
</dbReference>
<evidence type="ECO:0000313" key="2">
    <source>
        <dbReference type="EMBL" id="KAA1125216.1"/>
    </source>
</evidence>
<dbReference type="Proteomes" id="UP000325313">
    <property type="component" value="Unassembled WGS sequence"/>
</dbReference>
<evidence type="ECO:0000313" key="3">
    <source>
        <dbReference type="Proteomes" id="UP000324748"/>
    </source>
</evidence>
<proteinExistence type="predicted"/>
<reference evidence="3 4" key="1">
    <citation type="submission" date="2019-05" db="EMBL/GenBank/DDBJ databases">
        <title>Emergence of the Ug99 lineage of the wheat stem rust pathogen through somatic hybridization.</title>
        <authorList>
            <person name="Li F."/>
            <person name="Upadhyaya N.M."/>
            <person name="Sperschneider J."/>
            <person name="Matny O."/>
            <person name="Nguyen-Phuc H."/>
            <person name="Mago R."/>
            <person name="Raley C."/>
            <person name="Miller M.E."/>
            <person name="Silverstein K.A.T."/>
            <person name="Henningsen E."/>
            <person name="Hirsch C.D."/>
            <person name="Visser B."/>
            <person name="Pretorius Z.A."/>
            <person name="Steffenson B.J."/>
            <person name="Schwessinger B."/>
            <person name="Dodds P.N."/>
            <person name="Figueroa M."/>
        </authorList>
    </citation>
    <scope>NUCLEOTIDE SEQUENCE [LARGE SCALE GENOMIC DNA]</scope>
    <source>
        <strain evidence="1">21-0</strain>
        <strain evidence="2 4">Ug99</strain>
    </source>
</reference>
<keyword evidence="3" id="KW-1185">Reference proteome</keyword>
<gene>
    <name evidence="1" type="ORF">PGT21_008779</name>
    <name evidence="2" type="ORF">PGTUg99_007530</name>
</gene>
<dbReference type="EMBL" id="VDEP01000181">
    <property type="protein sequence ID" value="KAA1125216.1"/>
    <property type="molecule type" value="Genomic_DNA"/>
</dbReference>
<sequence length="63" mass="7168">MDNGAIYRNTLVYLSFPVPIAITAEKPSCSLNQRLLSEQQQSIQTIKTPVPRFTLTFIREKLS</sequence>
<comment type="caution">
    <text evidence="2">The sequence shown here is derived from an EMBL/GenBank/DDBJ whole genome shotgun (WGS) entry which is preliminary data.</text>
</comment>
<dbReference type="EMBL" id="VSWC01000042">
    <property type="protein sequence ID" value="KAA1103166.1"/>
    <property type="molecule type" value="Genomic_DNA"/>
</dbReference>
<accession>A0A5B0RH98</accession>
<evidence type="ECO:0000313" key="1">
    <source>
        <dbReference type="EMBL" id="KAA1103166.1"/>
    </source>
</evidence>
<evidence type="ECO:0000313" key="4">
    <source>
        <dbReference type="Proteomes" id="UP000325313"/>
    </source>
</evidence>
<organism evidence="2 4">
    <name type="scientific">Puccinia graminis f. sp. tritici</name>
    <dbReference type="NCBI Taxonomy" id="56615"/>
    <lineage>
        <taxon>Eukaryota</taxon>
        <taxon>Fungi</taxon>
        <taxon>Dikarya</taxon>
        <taxon>Basidiomycota</taxon>
        <taxon>Pucciniomycotina</taxon>
        <taxon>Pucciniomycetes</taxon>
        <taxon>Pucciniales</taxon>
        <taxon>Pucciniaceae</taxon>
        <taxon>Puccinia</taxon>
    </lineage>
</organism>
<dbReference type="AlphaFoldDB" id="A0A5B0RH98"/>
<name>A0A5B0RH98_PUCGR</name>